<dbReference type="Pfam" id="PF00147">
    <property type="entry name" value="Fibrinogen_C"/>
    <property type="match status" value="1"/>
</dbReference>
<dbReference type="Gene3D" id="3.90.215.10">
    <property type="entry name" value="Gamma Fibrinogen, chain A, domain 1"/>
    <property type="match status" value="1"/>
</dbReference>
<protein>
    <recommendedName>
        <fullName evidence="7">Fibrinogen-like protein 1</fullName>
    </recommendedName>
</protein>
<dbReference type="AlphaFoldDB" id="W5N920"/>
<dbReference type="EMBL" id="AHAT01002189">
    <property type="status" value="NOT_ANNOTATED_CDS"/>
    <property type="molecule type" value="Genomic_DNA"/>
</dbReference>
<organism evidence="12 13">
    <name type="scientific">Lepisosteus oculatus</name>
    <name type="common">Spotted gar</name>
    <dbReference type="NCBI Taxonomy" id="7918"/>
    <lineage>
        <taxon>Eukaryota</taxon>
        <taxon>Metazoa</taxon>
        <taxon>Chordata</taxon>
        <taxon>Craniata</taxon>
        <taxon>Vertebrata</taxon>
        <taxon>Euteleostomi</taxon>
        <taxon>Actinopterygii</taxon>
        <taxon>Neopterygii</taxon>
        <taxon>Holostei</taxon>
        <taxon>Semionotiformes</taxon>
        <taxon>Lepisosteidae</taxon>
        <taxon>Lepisosteus</taxon>
    </lineage>
</organism>
<evidence type="ECO:0000256" key="10">
    <source>
        <dbReference type="SAM" id="MobiDB-lite"/>
    </source>
</evidence>
<dbReference type="eggNOG" id="KOG2579">
    <property type="taxonomic scope" value="Eukaryota"/>
</dbReference>
<dbReference type="InterPro" id="IPR036056">
    <property type="entry name" value="Fibrinogen-like_C"/>
</dbReference>
<comment type="function">
    <text evidence="8">Immune suppressive molecule that inhibits antigen-specific T-cell activation by acting as a major ligand of LAG3. Responsible for LAG3 T-cell inhibitory function. Binds LAG3 independently from MHC class II (MHC-II). Secreted by, and promotes growth of, hepatocytes.</text>
</comment>
<dbReference type="Proteomes" id="UP000018468">
    <property type="component" value="Linkage group LG4"/>
</dbReference>
<dbReference type="OMA" id="ASHQGIK"/>
<dbReference type="InterPro" id="IPR014716">
    <property type="entry name" value="Fibrinogen_a/b/g_C_1"/>
</dbReference>
<keyword evidence="13" id="KW-1185">Reference proteome</keyword>
<evidence type="ECO:0000313" key="13">
    <source>
        <dbReference type="Proteomes" id="UP000018468"/>
    </source>
</evidence>
<dbReference type="PANTHER" id="PTHR47221:SF8">
    <property type="entry name" value="FIBRINOGEN LIKE 1A"/>
    <property type="match status" value="1"/>
</dbReference>
<dbReference type="CDD" id="cd00087">
    <property type="entry name" value="FReD"/>
    <property type="match status" value="1"/>
</dbReference>
<dbReference type="GO" id="GO:0007596">
    <property type="term" value="P:blood coagulation"/>
    <property type="evidence" value="ECO:0007669"/>
    <property type="project" value="InterPro"/>
</dbReference>
<keyword evidence="5" id="KW-1064">Adaptive immunity</keyword>
<dbReference type="GeneTree" id="ENSGT00940000163551"/>
<reference evidence="12" key="2">
    <citation type="submission" date="2025-08" db="UniProtKB">
        <authorList>
            <consortium name="Ensembl"/>
        </authorList>
    </citation>
    <scope>IDENTIFICATION</scope>
</reference>
<dbReference type="GO" id="GO:0050776">
    <property type="term" value="P:regulation of immune response"/>
    <property type="evidence" value="ECO:0000318"/>
    <property type="project" value="GO_Central"/>
</dbReference>
<evidence type="ECO:0000256" key="8">
    <source>
        <dbReference type="ARBA" id="ARBA00049639"/>
    </source>
</evidence>
<dbReference type="InParanoid" id="W5N920"/>
<feature type="region of interest" description="Disordered" evidence="10">
    <location>
        <begin position="49"/>
        <end position="72"/>
    </location>
</feature>
<evidence type="ECO:0000256" key="7">
    <source>
        <dbReference type="ARBA" id="ARBA00039489"/>
    </source>
</evidence>
<evidence type="ECO:0000256" key="3">
    <source>
        <dbReference type="ARBA" id="ARBA00022729"/>
    </source>
</evidence>
<dbReference type="STRING" id="7918.ENSLOCP00000017129"/>
<reference evidence="13" key="1">
    <citation type="submission" date="2011-12" db="EMBL/GenBank/DDBJ databases">
        <title>The Draft Genome of Lepisosteus oculatus.</title>
        <authorList>
            <consortium name="The Broad Institute Genome Assembly &amp; Analysis Group"/>
            <consortium name="Computational R&amp;D Group"/>
            <consortium name="and Sequencing Platform"/>
            <person name="Di Palma F."/>
            <person name="Alfoldi J."/>
            <person name="Johnson J."/>
            <person name="Berlin A."/>
            <person name="Gnerre S."/>
            <person name="Jaffe D."/>
            <person name="MacCallum I."/>
            <person name="Young S."/>
            <person name="Walker B.J."/>
            <person name="Lander E.S."/>
            <person name="Lindblad-Toh K."/>
        </authorList>
    </citation>
    <scope>NUCLEOTIDE SEQUENCE [LARGE SCALE GENOMIC DNA]</scope>
</reference>
<dbReference type="HOGENOM" id="CLU_038628_1_3_1"/>
<keyword evidence="6" id="KW-1015">Disulfide bond</keyword>
<dbReference type="FunFam" id="3.90.215.10:FF:000001">
    <property type="entry name" value="Tenascin isoform 1"/>
    <property type="match status" value="1"/>
</dbReference>
<evidence type="ECO:0000259" key="11">
    <source>
        <dbReference type="PROSITE" id="PS51406"/>
    </source>
</evidence>
<comment type="subcellular location">
    <subcellularLocation>
        <location evidence="1">Secreted</location>
    </subcellularLocation>
</comment>
<dbReference type="InterPro" id="IPR037579">
    <property type="entry name" value="FIB_ANG-like"/>
</dbReference>
<evidence type="ECO:0000256" key="4">
    <source>
        <dbReference type="ARBA" id="ARBA00023054"/>
    </source>
</evidence>
<evidence type="ECO:0000313" key="12">
    <source>
        <dbReference type="Ensembl" id="ENSLOCP00000017129.1"/>
    </source>
</evidence>
<dbReference type="SUPFAM" id="SSF56496">
    <property type="entry name" value="Fibrinogen C-terminal domain-like"/>
    <property type="match status" value="1"/>
</dbReference>
<dbReference type="FunCoup" id="W5N920">
    <property type="interactions" value="525"/>
</dbReference>
<reference evidence="12" key="3">
    <citation type="submission" date="2025-09" db="UniProtKB">
        <authorList>
            <consortium name="Ensembl"/>
        </authorList>
    </citation>
    <scope>IDENTIFICATION</scope>
</reference>
<dbReference type="Bgee" id="ENSLOCG00000013893">
    <property type="expression patterns" value="Expressed in muscle tissue and 12 other cell types or tissues"/>
</dbReference>
<dbReference type="GO" id="GO:0005615">
    <property type="term" value="C:extracellular space"/>
    <property type="evidence" value="ECO:0000318"/>
    <property type="project" value="GO_Central"/>
</dbReference>
<keyword evidence="3" id="KW-0732">Signal</keyword>
<evidence type="ECO:0000256" key="9">
    <source>
        <dbReference type="ARBA" id="ARBA00049681"/>
    </source>
</evidence>
<keyword evidence="5" id="KW-0391">Immunity</keyword>
<dbReference type="GO" id="GO:0050868">
    <property type="term" value="P:negative regulation of T cell activation"/>
    <property type="evidence" value="ECO:0000318"/>
    <property type="project" value="GO_Central"/>
</dbReference>
<accession>W5N920</accession>
<dbReference type="GO" id="GO:0002250">
    <property type="term" value="P:adaptive immune response"/>
    <property type="evidence" value="ECO:0007669"/>
    <property type="project" value="UniProtKB-KW"/>
</dbReference>
<dbReference type="PROSITE" id="PS51406">
    <property type="entry name" value="FIBRINOGEN_C_2"/>
    <property type="match status" value="1"/>
</dbReference>
<proteinExistence type="predicted"/>
<evidence type="ECO:0000256" key="2">
    <source>
        <dbReference type="ARBA" id="ARBA00022525"/>
    </source>
</evidence>
<name>W5N920_LEPOC</name>
<sequence length="301" mass="34554">EAGFQPVLSVLSLPSLRPQAPEDCPGQRRRLRAQVRALEQRIGQQRLQVEQLRGQRQHRAAEQSPNPAGQAGFADCAQVFNAGNRRSGFYRIKPLRSPSDFLVYCDMSEGGGWAVVQRRTDGSESFNRPWKDYKEGFGNTLSADGEFWLGNDKLHSLTSQGNYNLRINMIDFEGDQRFAIYRNFKVGDEQSLYRLSFGEYSGTAGDSLSGRYHPEVQWWAGHNGMNFSTYDRDNDRYEGSCAQEDTAGWWFNRCHSVNLNGHYYKGPYTAVSDNGIIWYTWHGWWYSIRSVVMKIRPAEFE</sequence>
<keyword evidence="4" id="KW-0175">Coiled coil</keyword>
<keyword evidence="2" id="KW-0964">Secreted</keyword>
<dbReference type="InterPro" id="IPR002181">
    <property type="entry name" value="Fibrinogen_a/b/g_C_dom"/>
</dbReference>
<dbReference type="SMART" id="SM00186">
    <property type="entry name" value="FBG"/>
    <property type="match status" value="1"/>
</dbReference>
<dbReference type="Ensembl" id="ENSLOCT00000017159.1">
    <property type="protein sequence ID" value="ENSLOCP00000017129.1"/>
    <property type="gene ID" value="ENSLOCG00000013893.1"/>
</dbReference>
<comment type="subunit">
    <text evidence="9">Homodimer. Interacts (via the Fibrinogen C-terminal domain) with LAG3 (via Ig-like domains 1 and 2).</text>
</comment>
<evidence type="ECO:0000256" key="1">
    <source>
        <dbReference type="ARBA" id="ARBA00004613"/>
    </source>
</evidence>
<evidence type="ECO:0000256" key="5">
    <source>
        <dbReference type="ARBA" id="ARBA00023130"/>
    </source>
</evidence>
<evidence type="ECO:0000256" key="6">
    <source>
        <dbReference type="ARBA" id="ARBA00023157"/>
    </source>
</evidence>
<feature type="domain" description="Fibrinogen C-terminal" evidence="11">
    <location>
        <begin position="67"/>
        <end position="299"/>
    </location>
</feature>
<dbReference type="PANTHER" id="PTHR47221">
    <property type="entry name" value="FIBRINOGEN ALPHA CHAIN"/>
    <property type="match status" value="1"/>
</dbReference>